<dbReference type="Proteomes" id="UP000723714">
    <property type="component" value="Unassembled WGS sequence"/>
</dbReference>
<feature type="domain" description="DUF6774" evidence="1">
    <location>
        <begin position="26"/>
        <end position="53"/>
    </location>
</feature>
<comment type="caution">
    <text evidence="2">The sequence shown here is derived from an EMBL/GenBank/DDBJ whole genome shotgun (WGS) entry which is preliminary data.</text>
</comment>
<evidence type="ECO:0000313" key="2">
    <source>
        <dbReference type="EMBL" id="MBU3874842.1"/>
    </source>
</evidence>
<evidence type="ECO:0000259" key="1">
    <source>
        <dbReference type="Pfam" id="PF20564"/>
    </source>
</evidence>
<dbReference type="Pfam" id="PF20564">
    <property type="entry name" value="DUF6774"/>
    <property type="match status" value="1"/>
</dbReference>
<keyword evidence="3" id="KW-1185">Reference proteome</keyword>
<protein>
    <recommendedName>
        <fullName evidence="1">DUF6774 domain-containing protein</fullName>
    </recommendedName>
</protein>
<sequence>MITTNSCELVTYVSSIACVLAKNCRTEDLELLAAIFSQLGDTLATILVNNALCETVAAPDTSTGQ</sequence>
<gene>
    <name evidence="2" type="ORF">HGO97_003310</name>
</gene>
<evidence type="ECO:0000313" key="3">
    <source>
        <dbReference type="Proteomes" id="UP000723714"/>
    </source>
</evidence>
<name>A0ABS6D0T4_9FIRM</name>
<dbReference type="InterPro" id="IPR046665">
    <property type="entry name" value="DUF6774"/>
</dbReference>
<dbReference type="RefSeq" id="WP_216239408.1">
    <property type="nucleotide sequence ID" value="NZ_JABACJ020000002.1"/>
</dbReference>
<organism evidence="2 3">
    <name type="scientific">Faecalicatena faecalis</name>
    <dbReference type="NCBI Taxonomy" id="2726362"/>
    <lineage>
        <taxon>Bacteria</taxon>
        <taxon>Bacillati</taxon>
        <taxon>Bacillota</taxon>
        <taxon>Clostridia</taxon>
        <taxon>Lachnospirales</taxon>
        <taxon>Lachnospiraceae</taxon>
        <taxon>Faecalicatena</taxon>
    </lineage>
</organism>
<accession>A0ABS6D0T4</accession>
<proteinExistence type="predicted"/>
<dbReference type="EMBL" id="JABACJ020000002">
    <property type="protein sequence ID" value="MBU3874842.1"/>
    <property type="molecule type" value="Genomic_DNA"/>
</dbReference>
<reference evidence="2 3" key="1">
    <citation type="submission" date="2021-06" db="EMBL/GenBank/DDBJ databases">
        <title>Faecalicatena sp. nov. isolated from porcine feces.</title>
        <authorList>
            <person name="Oh B.S."/>
            <person name="Lee J.H."/>
        </authorList>
    </citation>
    <scope>NUCLEOTIDE SEQUENCE [LARGE SCALE GENOMIC DNA]</scope>
    <source>
        <strain evidence="2 3">AGMB00832</strain>
    </source>
</reference>